<sequence>MTTILTRFLGSLVLLSALASCSKDKEAYTVVEGIVTDKYTKQPVAGVVLEVQQNTGCLVCMSSRRDSITSATTDASGNYKAAFNANQKGTYALVPASSDKYYLGGDEQVRFNLTKGQSNTVSIEATPYKTVTFRVNTTKQGKSAIQFYYNSDEKPGLGNFNGPIFDDTDPNRQNIVFTKTLKVLPDRVYRFTKTTYSQVCPSSSSSCQLTDQTFESRVRDIRFTNDTVTVSFN</sequence>
<dbReference type="Proteomes" id="UP000228535">
    <property type="component" value="Unassembled WGS sequence"/>
</dbReference>
<evidence type="ECO:0008006" key="4">
    <source>
        <dbReference type="Google" id="ProtNLM"/>
    </source>
</evidence>
<evidence type="ECO:0000313" key="2">
    <source>
        <dbReference type="EMBL" id="PJJ59821.1"/>
    </source>
</evidence>
<dbReference type="EMBL" id="PGFA01000001">
    <property type="protein sequence ID" value="PJJ59821.1"/>
    <property type="molecule type" value="Genomic_DNA"/>
</dbReference>
<dbReference type="SUPFAM" id="SSF49464">
    <property type="entry name" value="Carboxypeptidase regulatory domain-like"/>
    <property type="match status" value="1"/>
</dbReference>
<feature type="chain" id="PRO_5014767211" description="Carboxypeptidase family protein" evidence="1">
    <location>
        <begin position="20"/>
        <end position="233"/>
    </location>
</feature>
<dbReference type="AlphaFoldDB" id="A0A2M9BPD1"/>
<reference evidence="2 3" key="1">
    <citation type="submission" date="2017-11" db="EMBL/GenBank/DDBJ databases">
        <title>Genomic Encyclopedia of Archaeal and Bacterial Type Strains, Phase II (KMG-II): From Individual Species to Whole Genera.</title>
        <authorList>
            <person name="Goeker M."/>
        </authorList>
    </citation>
    <scope>NUCLEOTIDE SEQUENCE [LARGE SCALE GENOMIC DNA]</scope>
    <source>
        <strain evidence="2 3">DSM 11115</strain>
    </source>
</reference>
<evidence type="ECO:0000313" key="3">
    <source>
        <dbReference type="Proteomes" id="UP000228535"/>
    </source>
</evidence>
<organism evidence="2 3">
    <name type="scientific">Hymenobacter chitinivorans DSM 11115</name>
    <dbReference type="NCBI Taxonomy" id="1121954"/>
    <lineage>
        <taxon>Bacteria</taxon>
        <taxon>Pseudomonadati</taxon>
        <taxon>Bacteroidota</taxon>
        <taxon>Cytophagia</taxon>
        <taxon>Cytophagales</taxon>
        <taxon>Hymenobacteraceae</taxon>
        <taxon>Hymenobacter</taxon>
    </lineage>
</organism>
<name>A0A2M9BPD1_9BACT</name>
<accession>A0A2M9BPD1</accession>
<feature type="signal peptide" evidence="1">
    <location>
        <begin position="1"/>
        <end position="19"/>
    </location>
</feature>
<proteinExistence type="predicted"/>
<evidence type="ECO:0000256" key="1">
    <source>
        <dbReference type="SAM" id="SignalP"/>
    </source>
</evidence>
<dbReference type="RefSeq" id="WP_157807320.1">
    <property type="nucleotide sequence ID" value="NZ_PGFA01000001.1"/>
</dbReference>
<dbReference type="InterPro" id="IPR008969">
    <property type="entry name" value="CarboxyPept-like_regulatory"/>
</dbReference>
<comment type="caution">
    <text evidence="2">The sequence shown here is derived from an EMBL/GenBank/DDBJ whole genome shotgun (WGS) entry which is preliminary data.</text>
</comment>
<keyword evidence="1" id="KW-0732">Signal</keyword>
<keyword evidence="3" id="KW-1185">Reference proteome</keyword>
<dbReference type="PROSITE" id="PS51257">
    <property type="entry name" value="PROKAR_LIPOPROTEIN"/>
    <property type="match status" value="1"/>
</dbReference>
<dbReference type="Gene3D" id="2.60.40.1120">
    <property type="entry name" value="Carboxypeptidase-like, regulatory domain"/>
    <property type="match status" value="1"/>
</dbReference>
<gene>
    <name evidence="2" type="ORF">CLV45_1243</name>
</gene>
<protein>
    <recommendedName>
        <fullName evidence="4">Carboxypeptidase family protein</fullName>
    </recommendedName>
</protein>